<dbReference type="SMART" id="SM00343">
    <property type="entry name" value="ZnF_C2HC"/>
    <property type="match status" value="1"/>
</dbReference>
<dbReference type="PROSITE" id="PS50102">
    <property type="entry name" value="RRM"/>
    <property type="match status" value="1"/>
</dbReference>
<reference evidence="15" key="2">
    <citation type="submission" date="2021-02" db="EMBL/GenBank/DDBJ databases">
        <authorList>
            <person name="Kimball J.A."/>
            <person name="Haas M.W."/>
            <person name="Macchietto M."/>
            <person name="Kono T."/>
            <person name="Duquette J."/>
            <person name="Shao M."/>
        </authorList>
    </citation>
    <scope>NUCLEOTIDE SEQUENCE</scope>
    <source>
        <tissue evidence="15">Fresh leaf tissue</tissue>
    </source>
</reference>
<feature type="region of interest" description="Disordered" evidence="12">
    <location>
        <begin position="317"/>
        <end position="393"/>
    </location>
</feature>
<comment type="subcellular location">
    <subcellularLocation>
        <location evidence="2">Nucleus</location>
    </subcellularLocation>
</comment>
<dbReference type="PANTHER" id="PTHR23147">
    <property type="entry name" value="SERINE/ARGININE RICH SPLICING FACTOR"/>
    <property type="match status" value="1"/>
</dbReference>
<feature type="domain" description="RRM" evidence="13">
    <location>
        <begin position="207"/>
        <end position="278"/>
    </location>
</feature>
<evidence type="ECO:0000256" key="7">
    <source>
        <dbReference type="ARBA" id="ARBA00022833"/>
    </source>
</evidence>
<comment type="similarity">
    <text evidence="3">Belongs to the splicing factor SR family.</text>
</comment>
<dbReference type="FunFam" id="4.10.60.10:FF:000018">
    <property type="entry name" value="Splicing factor, arginine/serine-rich 7"/>
    <property type="match status" value="1"/>
</dbReference>
<keyword evidence="7" id="KW-0862">Zinc</keyword>
<feature type="region of interest" description="Disordered" evidence="12">
    <location>
        <begin position="73"/>
        <end position="98"/>
    </location>
</feature>
<dbReference type="GO" id="GO:0000398">
    <property type="term" value="P:mRNA splicing, via spliceosome"/>
    <property type="evidence" value="ECO:0007669"/>
    <property type="project" value="UniProtKB-ARBA"/>
</dbReference>
<evidence type="ECO:0000256" key="9">
    <source>
        <dbReference type="ARBA" id="ARBA00023242"/>
    </source>
</evidence>
<dbReference type="Pfam" id="PF00076">
    <property type="entry name" value="RRM_1"/>
    <property type="match status" value="1"/>
</dbReference>
<keyword evidence="16" id="KW-1185">Reference proteome</keyword>
<dbReference type="InterPro" id="IPR001878">
    <property type="entry name" value="Znf_CCHC"/>
</dbReference>
<dbReference type="SMART" id="SM00360">
    <property type="entry name" value="RRM"/>
    <property type="match status" value="1"/>
</dbReference>
<dbReference type="EMBL" id="JAAALK010000287">
    <property type="protein sequence ID" value="KAG8059175.1"/>
    <property type="molecule type" value="Genomic_DNA"/>
</dbReference>
<evidence type="ECO:0000256" key="5">
    <source>
        <dbReference type="ARBA" id="ARBA00022723"/>
    </source>
</evidence>
<keyword evidence="6 10" id="KW-0863">Zinc-finger</keyword>
<comment type="caution">
    <text evidence="15">The sequence shown here is derived from an EMBL/GenBank/DDBJ whole genome shotgun (WGS) entry which is preliminary data.</text>
</comment>
<dbReference type="Proteomes" id="UP000729402">
    <property type="component" value="Unassembled WGS sequence"/>
</dbReference>
<feature type="region of interest" description="Disordered" evidence="12">
    <location>
        <begin position="23"/>
        <end position="57"/>
    </location>
</feature>
<evidence type="ECO:0000256" key="6">
    <source>
        <dbReference type="ARBA" id="ARBA00022771"/>
    </source>
</evidence>
<dbReference type="AlphaFoldDB" id="A0A8J5VBF0"/>
<dbReference type="InterPro" id="IPR000504">
    <property type="entry name" value="RRM_dom"/>
</dbReference>
<evidence type="ECO:0000256" key="10">
    <source>
        <dbReference type="PROSITE-ProRule" id="PRU00047"/>
    </source>
</evidence>
<dbReference type="GO" id="GO:0005634">
    <property type="term" value="C:nucleus"/>
    <property type="evidence" value="ECO:0007669"/>
    <property type="project" value="UniProtKB-SubCell"/>
</dbReference>
<dbReference type="InterPro" id="IPR050907">
    <property type="entry name" value="SRSF"/>
</dbReference>
<keyword evidence="5" id="KW-0479">Metal-binding</keyword>
<keyword evidence="9" id="KW-0539">Nucleus</keyword>
<dbReference type="GO" id="GO:0008270">
    <property type="term" value="F:zinc ion binding"/>
    <property type="evidence" value="ECO:0007669"/>
    <property type="project" value="UniProtKB-KW"/>
</dbReference>
<organism evidence="15 16">
    <name type="scientific">Zizania palustris</name>
    <name type="common">Northern wild rice</name>
    <dbReference type="NCBI Taxonomy" id="103762"/>
    <lineage>
        <taxon>Eukaryota</taxon>
        <taxon>Viridiplantae</taxon>
        <taxon>Streptophyta</taxon>
        <taxon>Embryophyta</taxon>
        <taxon>Tracheophyta</taxon>
        <taxon>Spermatophyta</taxon>
        <taxon>Magnoliopsida</taxon>
        <taxon>Liliopsida</taxon>
        <taxon>Poales</taxon>
        <taxon>Poaceae</taxon>
        <taxon>BOP clade</taxon>
        <taxon>Oryzoideae</taxon>
        <taxon>Oryzeae</taxon>
        <taxon>Zizaniinae</taxon>
        <taxon>Zizania</taxon>
    </lineage>
</organism>
<sequence>MHGVRAARAVRETRPARILALDSIPCHVAPRPGRRAPPEPAGPPESRDTSRVPLPPRRAARAGALAFPRRNARNFRPIGPGRWPATHRRRSKSPCRQGIDLGMHGNPLASLRHGPAGAAAFRPNSWAQARPQRQSPIFIIATPLTCLQLTVLWPLVVSRFVPSHPAEASAPRPSTAAATAAEEACPCQVRAPASLVPSSRRDLFTMARLYVGNLDPRVTSGELEDEFRVFGVLRSVWIARKPPGFAFVDFDDKRDAEDALRDLNGKNGWKVELSHNSSGRGGGGRDRDRHAGSEKKCYECGEAGHFARECRLRIGAGGLGSGKRRSRSRSRSRSPRYRRSPSYSRRSYSPRDRSPRRRSVSPARGRSYSRSPRARGDSPYANGRDGDRRRSRS</sequence>
<evidence type="ECO:0000256" key="3">
    <source>
        <dbReference type="ARBA" id="ARBA00010269"/>
    </source>
</evidence>
<dbReference type="OrthoDB" id="5970at2759"/>
<dbReference type="CDD" id="cd12373">
    <property type="entry name" value="RRM_SRSF3_like"/>
    <property type="match status" value="1"/>
</dbReference>
<evidence type="ECO:0000256" key="12">
    <source>
        <dbReference type="SAM" id="MobiDB-lite"/>
    </source>
</evidence>
<evidence type="ECO:0000256" key="1">
    <source>
        <dbReference type="ARBA" id="ARBA00003777"/>
    </source>
</evidence>
<evidence type="ECO:0000256" key="4">
    <source>
        <dbReference type="ARBA" id="ARBA00022664"/>
    </source>
</evidence>
<feature type="region of interest" description="Disordered" evidence="12">
    <location>
        <begin position="269"/>
        <end position="291"/>
    </location>
</feature>
<accession>A0A8J5VBF0</accession>
<keyword evidence="8" id="KW-0508">mRNA splicing</keyword>
<dbReference type="PROSITE" id="PS50158">
    <property type="entry name" value="ZF_CCHC"/>
    <property type="match status" value="1"/>
</dbReference>
<reference evidence="15" key="1">
    <citation type="journal article" date="2021" name="bioRxiv">
        <title>Whole Genome Assembly and Annotation of Northern Wild Rice, Zizania palustris L., Supports a Whole Genome Duplication in the Zizania Genus.</title>
        <authorList>
            <person name="Haas M."/>
            <person name="Kono T."/>
            <person name="Macchietto M."/>
            <person name="Millas R."/>
            <person name="McGilp L."/>
            <person name="Shao M."/>
            <person name="Duquette J."/>
            <person name="Hirsch C.N."/>
            <person name="Kimball J."/>
        </authorList>
    </citation>
    <scope>NUCLEOTIDE SEQUENCE</scope>
    <source>
        <tissue evidence="15">Fresh leaf tissue</tissue>
    </source>
</reference>
<evidence type="ECO:0000313" key="15">
    <source>
        <dbReference type="EMBL" id="KAG8059175.1"/>
    </source>
</evidence>
<feature type="compositionally biased region" description="Basic residues" evidence="12">
    <location>
        <begin position="322"/>
        <end position="339"/>
    </location>
</feature>
<evidence type="ECO:0000256" key="8">
    <source>
        <dbReference type="ARBA" id="ARBA00023187"/>
    </source>
</evidence>
<dbReference type="FunFam" id="3.30.70.330:FF:000214">
    <property type="entry name" value="Serine/arginine-rich splicing factor 7"/>
    <property type="match status" value="1"/>
</dbReference>
<evidence type="ECO:0000259" key="14">
    <source>
        <dbReference type="PROSITE" id="PS50158"/>
    </source>
</evidence>
<dbReference type="Pfam" id="PF00098">
    <property type="entry name" value="zf-CCHC"/>
    <property type="match status" value="1"/>
</dbReference>
<comment type="function">
    <text evidence="1">Involved in pre-mRNA splicing.</text>
</comment>
<feature type="domain" description="CCHC-type" evidence="14">
    <location>
        <begin position="296"/>
        <end position="311"/>
    </location>
</feature>
<evidence type="ECO:0000259" key="13">
    <source>
        <dbReference type="PROSITE" id="PS50102"/>
    </source>
</evidence>
<protein>
    <submittedName>
        <fullName evidence="15">Uncharacterized protein</fullName>
    </submittedName>
</protein>
<dbReference type="GO" id="GO:0003723">
    <property type="term" value="F:RNA binding"/>
    <property type="evidence" value="ECO:0007669"/>
    <property type="project" value="UniProtKB-UniRule"/>
</dbReference>
<proteinExistence type="inferred from homology"/>
<evidence type="ECO:0000313" key="16">
    <source>
        <dbReference type="Proteomes" id="UP000729402"/>
    </source>
</evidence>
<keyword evidence="4" id="KW-0507">mRNA processing</keyword>
<evidence type="ECO:0000256" key="11">
    <source>
        <dbReference type="PROSITE-ProRule" id="PRU00176"/>
    </source>
</evidence>
<feature type="compositionally biased region" description="Basic and acidic residues" evidence="12">
    <location>
        <begin position="384"/>
        <end position="393"/>
    </location>
</feature>
<keyword evidence="11" id="KW-0694">RNA-binding</keyword>
<gene>
    <name evidence="15" type="ORF">GUJ93_ZPchr0002g26186</name>
</gene>
<evidence type="ECO:0000256" key="2">
    <source>
        <dbReference type="ARBA" id="ARBA00004123"/>
    </source>
</evidence>
<name>A0A8J5VBF0_ZIZPA</name>